<proteinExistence type="predicted"/>
<dbReference type="HOGENOM" id="CLU_3245384_0_0_2"/>
<dbReference type="KEGG" id="mpl:Mpal_1112"/>
<sequence>MKKWFEFWKLRCDCIPTITIATSLGKSRQAVSKALLAINGRR</sequence>
<organism evidence="1 2">
    <name type="scientific">Methanosphaerula palustris (strain ATCC BAA-1556 / DSM 19958 / E1-9c)</name>
    <dbReference type="NCBI Taxonomy" id="521011"/>
    <lineage>
        <taxon>Archaea</taxon>
        <taxon>Methanobacteriati</taxon>
        <taxon>Methanobacteriota</taxon>
        <taxon>Stenosarchaea group</taxon>
        <taxon>Methanomicrobia</taxon>
        <taxon>Methanomicrobiales</taxon>
        <taxon>Methanoregulaceae</taxon>
        <taxon>Methanosphaerula</taxon>
    </lineage>
</organism>
<evidence type="ECO:0000313" key="2">
    <source>
        <dbReference type="Proteomes" id="UP000002457"/>
    </source>
</evidence>
<dbReference type="eggNOG" id="arCOG04915">
    <property type="taxonomic scope" value="Archaea"/>
</dbReference>
<reference evidence="1 2" key="1">
    <citation type="journal article" date="2015" name="Genome Announc.">
        <title>Complete Genome Sequence of Methanosphaerula palustris E1-9CT, a Hydrogenotrophic Methanogen Isolated from a Minerotrophic Fen Peatland.</title>
        <authorList>
            <person name="Cadillo-Quiroz H."/>
            <person name="Browne P."/>
            <person name="Kyrpides N."/>
            <person name="Woyke T."/>
            <person name="Goodwin L."/>
            <person name="Detter C."/>
            <person name="Yavitt J.B."/>
            <person name="Zinder S.H."/>
        </authorList>
    </citation>
    <scope>NUCLEOTIDE SEQUENCE [LARGE SCALE GENOMIC DNA]</scope>
    <source>
        <strain evidence="2">ATCC BAA-1556 / DSM 19958 / E1-9c</strain>
    </source>
</reference>
<keyword evidence="2" id="KW-1185">Reference proteome</keyword>
<dbReference type="EMBL" id="CP001338">
    <property type="protein sequence ID" value="ACL16457.1"/>
    <property type="molecule type" value="Genomic_DNA"/>
</dbReference>
<accession>B8GH52</accession>
<gene>
    <name evidence="1" type="ordered locus">Mpal_1112</name>
</gene>
<protein>
    <submittedName>
        <fullName evidence="1">Uncharacterized protein</fullName>
    </submittedName>
</protein>
<evidence type="ECO:0000313" key="1">
    <source>
        <dbReference type="EMBL" id="ACL16457.1"/>
    </source>
</evidence>
<dbReference type="Proteomes" id="UP000002457">
    <property type="component" value="Chromosome"/>
</dbReference>
<dbReference type="AlphaFoldDB" id="B8GH52"/>
<name>B8GH52_METPE</name>
<dbReference type="STRING" id="521011.Mpal_1112"/>